<accession>A0ABX2ZPG1</accession>
<sequence>MKVNGLSKCIVCEEKKEHGIHIIEAFVCEECEKKIVKTETDAPIYNSFVEKLRCISTVKEEIAN</sequence>
<protein>
    <recommendedName>
        <fullName evidence="3">Inhibitor of sigma-G Gin</fullName>
    </recommendedName>
</protein>
<dbReference type="Pfam" id="PF10764">
    <property type="entry name" value="Gin"/>
    <property type="match status" value="1"/>
</dbReference>
<evidence type="ECO:0008006" key="3">
    <source>
        <dbReference type="Google" id="ProtNLM"/>
    </source>
</evidence>
<dbReference type="Proteomes" id="UP000094580">
    <property type="component" value="Unassembled WGS sequence"/>
</dbReference>
<dbReference type="EMBL" id="MDKC01000016">
    <property type="protein sequence ID" value="ODG91621.1"/>
    <property type="molecule type" value="Genomic_DNA"/>
</dbReference>
<evidence type="ECO:0000313" key="1">
    <source>
        <dbReference type="EMBL" id="ODG91621.1"/>
    </source>
</evidence>
<gene>
    <name evidence="1" type="ORF">BED47_22245</name>
</gene>
<reference evidence="1 2" key="1">
    <citation type="submission" date="2016-07" db="EMBL/GenBank/DDBJ databases">
        <authorList>
            <person name="Townsley L."/>
            <person name="Shank E.A."/>
        </authorList>
    </citation>
    <scope>NUCLEOTIDE SEQUENCE [LARGE SCALE GENOMIC DNA]</scope>
    <source>
        <strain evidence="1 2">CH01</strain>
    </source>
</reference>
<evidence type="ECO:0000313" key="2">
    <source>
        <dbReference type="Proteomes" id="UP000094580"/>
    </source>
</evidence>
<name>A0ABX2ZPG1_9BACI</name>
<proteinExistence type="predicted"/>
<organism evidence="1 2">
    <name type="scientific">Gottfriedia luciferensis</name>
    <dbReference type="NCBI Taxonomy" id="178774"/>
    <lineage>
        <taxon>Bacteria</taxon>
        <taxon>Bacillati</taxon>
        <taxon>Bacillota</taxon>
        <taxon>Bacilli</taxon>
        <taxon>Bacillales</taxon>
        <taxon>Bacillaceae</taxon>
        <taxon>Gottfriedia</taxon>
    </lineage>
</organism>
<dbReference type="InterPro" id="IPR019700">
    <property type="entry name" value="Sigma-G_inhibitor_Gin"/>
</dbReference>
<comment type="caution">
    <text evidence="1">The sequence shown here is derived from an EMBL/GenBank/DDBJ whole genome shotgun (WGS) entry which is preliminary data.</text>
</comment>
<keyword evidence="2" id="KW-1185">Reference proteome</keyword>